<evidence type="ECO:0000256" key="5">
    <source>
        <dbReference type="PIRSR" id="PIRSR000137-2"/>
    </source>
</evidence>
<accession>W4LJ49</accession>
<protein>
    <submittedName>
        <fullName evidence="8">Choline dehydrogenase</fullName>
    </submittedName>
</protein>
<feature type="binding site" evidence="5">
    <location>
        <position position="235"/>
    </location>
    <ligand>
        <name>FAD</name>
        <dbReference type="ChEBI" id="CHEBI:57692"/>
    </ligand>
</feature>
<dbReference type="Gene3D" id="3.50.50.60">
    <property type="entry name" value="FAD/NAD(P)-binding domain"/>
    <property type="match status" value="1"/>
</dbReference>
<dbReference type="PANTHER" id="PTHR11552:SF147">
    <property type="entry name" value="CHOLINE DEHYDROGENASE, MITOCHONDRIAL"/>
    <property type="match status" value="1"/>
</dbReference>
<dbReference type="NCBIfam" id="TIGR03970">
    <property type="entry name" value="Rv0697"/>
    <property type="match status" value="1"/>
</dbReference>
<dbReference type="AlphaFoldDB" id="W4LJ49"/>
<dbReference type="Pfam" id="PF00732">
    <property type="entry name" value="GMC_oxred_N"/>
    <property type="match status" value="1"/>
</dbReference>
<dbReference type="InterPro" id="IPR000172">
    <property type="entry name" value="GMC_OxRdtase_N"/>
</dbReference>
<feature type="binding site" evidence="5">
    <location>
        <position position="98"/>
    </location>
    <ligand>
        <name>FAD</name>
        <dbReference type="ChEBI" id="CHEBI:57692"/>
    </ligand>
</feature>
<dbReference type="Pfam" id="PF05199">
    <property type="entry name" value="GMC_oxred_C"/>
    <property type="match status" value="1"/>
</dbReference>
<dbReference type="InterPro" id="IPR036188">
    <property type="entry name" value="FAD/NAD-bd_sf"/>
</dbReference>
<dbReference type="InterPro" id="IPR012132">
    <property type="entry name" value="GMC_OxRdtase"/>
</dbReference>
<evidence type="ECO:0000256" key="2">
    <source>
        <dbReference type="ARBA" id="ARBA00010790"/>
    </source>
</evidence>
<dbReference type="InterPro" id="IPR023978">
    <property type="entry name" value="GMC_oxidoreductase_bact"/>
</dbReference>
<feature type="domain" description="Glucose-methanol-choline oxidoreductase C-terminal" evidence="7">
    <location>
        <begin position="385"/>
        <end position="521"/>
    </location>
</feature>
<evidence type="ECO:0000313" key="8">
    <source>
        <dbReference type="EMBL" id="ETW98007.1"/>
    </source>
</evidence>
<dbReference type="Proteomes" id="UP000019141">
    <property type="component" value="Unassembled WGS sequence"/>
</dbReference>
<comment type="cofactor">
    <cofactor evidence="1 5">
        <name>FAD</name>
        <dbReference type="ChEBI" id="CHEBI:57692"/>
    </cofactor>
</comment>
<dbReference type="HOGENOM" id="CLU_002865_7_1_7"/>
<keyword evidence="4 5" id="KW-0274">FAD</keyword>
<evidence type="ECO:0000256" key="4">
    <source>
        <dbReference type="ARBA" id="ARBA00022827"/>
    </source>
</evidence>
<dbReference type="PIRSF" id="PIRSF000137">
    <property type="entry name" value="Alcohol_oxidase"/>
    <property type="match status" value="1"/>
</dbReference>
<evidence type="ECO:0000313" key="9">
    <source>
        <dbReference type="Proteomes" id="UP000019141"/>
    </source>
</evidence>
<reference evidence="8 9" key="1">
    <citation type="journal article" date="2014" name="Nature">
        <title>An environmental bacterial taxon with a large and distinct metabolic repertoire.</title>
        <authorList>
            <person name="Wilson M.C."/>
            <person name="Mori T."/>
            <person name="Ruckert C."/>
            <person name="Uria A.R."/>
            <person name="Helf M.J."/>
            <person name="Takada K."/>
            <person name="Gernert C."/>
            <person name="Steffens U.A."/>
            <person name="Heycke N."/>
            <person name="Schmitt S."/>
            <person name="Rinke C."/>
            <person name="Helfrich E.J."/>
            <person name="Brachmann A.O."/>
            <person name="Gurgui C."/>
            <person name="Wakimoto T."/>
            <person name="Kracht M."/>
            <person name="Crusemann M."/>
            <person name="Hentschel U."/>
            <person name="Abe I."/>
            <person name="Matsunaga S."/>
            <person name="Kalinowski J."/>
            <person name="Takeyama H."/>
            <person name="Piel J."/>
        </authorList>
    </citation>
    <scope>NUCLEOTIDE SEQUENCE [LARGE SCALE GENOMIC DNA]</scope>
    <source>
        <strain evidence="9">TSY1</strain>
    </source>
</reference>
<gene>
    <name evidence="8" type="ORF">ETSY1_20455</name>
</gene>
<keyword evidence="9" id="KW-1185">Reference proteome</keyword>
<dbReference type="PATRIC" id="fig|1429438.4.peg.3972"/>
<dbReference type="GO" id="GO:0050660">
    <property type="term" value="F:flavin adenine dinucleotide binding"/>
    <property type="evidence" value="ECO:0007669"/>
    <property type="project" value="InterPro"/>
</dbReference>
<dbReference type="InterPro" id="IPR007867">
    <property type="entry name" value="GMC_OxRtase_C"/>
</dbReference>
<evidence type="ECO:0000259" key="6">
    <source>
        <dbReference type="Pfam" id="PF00732"/>
    </source>
</evidence>
<dbReference type="GO" id="GO:0016614">
    <property type="term" value="F:oxidoreductase activity, acting on CH-OH group of donors"/>
    <property type="evidence" value="ECO:0007669"/>
    <property type="project" value="InterPro"/>
</dbReference>
<feature type="domain" description="Glucose-methanol-choline oxidoreductase N-terminal" evidence="6">
    <location>
        <begin position="3"/>
        <end position="310"/>
    </location>
</feature>
<sequence length="532" mass="57542">MTYDVIIIGAGSAGAALAARLSEDPARSVLLLEAGPDYPNVDHLPGLLKYGFSTAPDQPAQRTLGGHPITLASDPHNWQFVAQATSHAVPMIVPRGKVTGGSSAINSSAFYRGIPEDFNAWADLGNNQWRFDEVLPYFRQIETDVDLHDDHHGTEGPIFVHHAQREGWHPAQLAFYNACRAAGFPDCPDHNHPESTGIGSGIHNNHNGMRFSTALGYLNLARHRLNLSIRSNCMVHRLQFDGKRAVGAVVESGGNVFTVSADQIILSAGAIGSPQALMLSGVGPAEHLKSLGIDVVQDLPGVGQNLRDHPKVYVTWRARTSDPIEAGVVRGGVTLRYTAPHSHLRNDMWLNMGAFVPPRVDPLASEHAERRSGSLIEMMLALLLPISAGELVLASADPTVQPVLTYNYLAEPFDRQRLRDGVRLCLSLAQSAELAPLIGDCLEPTDADLASDDALDHWLLREATTFSHIAGTCKMGPASDPMSVVDQYGKVYGIDGLRIVDASIMPDLVRAPINPTVIMMGERMADLIRQGH</sequence>
<evidence type="ECO:0000256" key="1">
    <source>
        <dbReference type="ARBA" id="ARBA00001974"/>
    </source>
</evidence>
<proteinExistence type="inferred from homology"/>
<name>W4LJ49_ENTF1</name>
<dbReference type="SUPFAM" id="SSF51905">
    <property type="entry name" value="FAD/NAD(P)-binding domain"/>
    <property type="match status" value="1"/>
</dbReference>
<dbReference type="EMBL" id="AZHW01000595">
    <property type="protein sequence ID" value="ETW98007.1"/>
    <property type="molecule type" value="Genomic_DNA"/>
</dbReference>
<comment type="caution">
    <text evidence="8">The sequence shown here is derived from an EMBL/GenBank/DDBJ whole genome shotgun (WGS) entry which is preliminary data.</text>
</comment>
<evidence type="ECO:0000256" key="3">
    <source>
        <dbReference type="ARBA" id="ARBA00022630"/>
    </source>
</evidence>
<comment type="similarity">
    <text evidence="2">Belongs to the GMC oxidoreductase family.</text>
</comment>
<evidence type="ECO:0000259" key="7">
    <source>
        <dbReference type="Pfam" id="PF05199"/>
    </source>
</evidence>
<dbReference type="Gene3D" id="3.30.410.40">
    <property type="match status" value="1"/>
</dbReference>
<organism evidence="8 9">
    <name type="scientific">Entotheonella factor</name>
    <dbReference type="NCBI Taxonomy" id="1429438"/>
    <lineage>
        <taxon>Bacteria</taxon>
        <taxon>Pseudomonadati</taxon>
        <taxon>Nitrospinota/Tectimicrobiota group</taxon>
        <taxon>Candidatus Tectimicrobiota</taxon>
        <taxon>Candidatus Entotheonellia</taxon>
        <taxon>Candidatus Entotheonellales</taxon>
        <taxon>Candidatus Entotheonellaceae</taxon>
        <taxon>Candidatus Entotheonella</taxon>
    </lineage>
</organism>
<dbReference type="PANTHER" id="PTHR11552">
    <property type="entry name" value="GLUCOSE-METHANOL-CHOLINE GMC OXIDOREDUCTASE"/>
    <property type="match status" value="1"/>
</dbReference>
<dbReference type="SUPFAM" id="SSF54373">
    <property type="entry name" value="FAD-linked reductases, C-terminal domain"/>
    <property type="match status" value="1"/>
</dbReference>
<keyword evidence="3" id="KW-0285">Flavoprotein</keyword>